<dbReference type="EMBL" id="CP001860">
    <property type="protein sequence ID" value="ADB60052.1"/>
    <property type="molecule type" value="Genomic_DNA"/>
</dbReference>
<evidence type="ECO:0000313" key="4">
    <source>
        <dbReference type="Proteomes" id="UP000001903"/>
    </source>
</evidence>
<evidence type="ECO:0000256" key="1">
    <source>
        <dbReference type="SAM" id="MobiDB-lite"/>
    </source>
</evidence>
<dbReference type="Proteomes" id="UP000001903">
    <property type="component" value="Chromosome"/>
</dbReference>
<sequence>MAETTAGSSAVTRVDGEARRGRSENRTAIESDRDEISTKSMPLPPEPMLLYVIVTSVVYGVLWRWWWTTVENGGVELSYSEEQFQDAEDADGRRDDAEVRFRDE</sequence>
<keyword evidence="2" id="KW-1133">Transmembrane helix</keyword>
<gene>
    <name evidence="3" type="ordered locus">Htur_1160</name>
</gene>
<keyword evidence="2" id="KW-0472">Membrane</keyword>
<evidence type="ECO:0000313" key="3">
    <source>
        <dbReference type="EMBL" id="ADB60052.1"/>
    </source>
</evidence>
<feature type="region of interest" description="Disordered" evidence="1">
    <location>
        <begin position="1"/>
        <end position="42"/>
    </location>
</feature>
<dbReference type="HOGENOM" id="CLU_2243779_0_0_2"/>
<dbReference type="RefSeq" id="WP_012942358.1">
    <property type="nucleotide sequence ID" value="NC_013743.1"/>
</dbReference>
<dbReference type="GeneID" id="8741749"/>
<accession>D2RZC8</accession>
<protein>
    <submittedName>
        <fullName evidence="3">Uncharacterized protein</fullName>
    </submittedName>
</protein>
<dbReference type="AlphaFoldDB" id="D2RZC8"/>
<reference evidence="3 4" key="1">
    <citation type="journal article" date="2010" name="Stand. Genomic Sci.">
        <title>Complete genome sequence of Haloterrigena turkmenica type strain (4k).</title>
        <authorList>
            <person name="Saunders E."/>
            <person name="Tindall B.J."/>
            <person name="Fahnrich R."/>
            <person name="Lapidus A."/>
            <person name="Copeland A."/>
            <person name="Del Rio T.G."/>
            <person name="Lucas S."/>
            <person name="Chen F."/>
            <person name="Tice H."/>
            <person name="Cheng J.F."/>
            <person name="Han C."/>
            <person name="Detter J.C."/>
            <person name="Bruce D."/>
            <person name="Goodwin L."/>
            <person name="Chain P."/>
            <person name="Pitluck S."/>
            <person name="Pati A."/>
            <person name="Ivanova N."/>
            <person name="Mavromatis K."/>
            <person name="Chen A."/>
            <person name="Palaniappan K."/>
            <person name="Land M."/>
            <person name="Hauser L."/>
            <person name="Chang Y.J."/>
            <person name="Jeffries C.D."/>
            <person name="Brettin T."/>
            <person name="Rohde M."/>
            <person name="Goker M."/>
            <person name="Bristow J."/>
            <person name="Eisen J.A."/>
            <person name="Markowitz V."/>
            <person name="Hugenholtz P."/>
            <person name="Klenk H.P."/>
            <person name="Kyrpides N.C."/>
        </authorList>
    </citation>
    <scope>NUCLEOTIDE SEQUENCE [LARGE SCALE GENOMIC DNA]</scope>
    <source>
        <strain evidence="4">ATCC 51198 / DSM 5511 / JCM 9101 / NCIMB 13204 / VKM B-1734 / 4k</strain>
    </source>
</reference>
<feature type="compositionally biased region" description="Basic and acidic residues" evidence="1">
    <location>
        <begin position="14"/>
        <end position="37"/>
    </location>
</feature>
<feature type="compositionally biased region" description="Polar residues" evidence="1">
    <location>
        <begin position="1"/>
        <end position="11"/>
    </location>
</feature>
<dbReference type="KEGG" id="htu:Htur_1160"/>
<name>D2RZC8_HALTV</name>
<keyword evidence="4" id="KW-1185">Reference proteome</keyword>
<feature type="transmembrane region" description="Helical" evidence="2">
    <location>
        <begin position="48"/>
        <end position="67"/>
    </location>
</feature>
<organism evidence="3 4">
    <name type="scientific">Haloterrigena turkmenica (strain ATCC 51198 / DSM 5511 / JCM 9101 / NCIMB 13204 / VKM B-1734 / 4k)</name>
    <name type="common">Halococcus turkmenicus</name>
    <dbReference type="NCBI Taxonomy" id="543526"/>
    <lineage>
        <taxon>Archaea</taxon>
        <taxon>Methanobacteriati</taxon>
        <taxon>Methanobacteriota</taxon>
        <taxon>Stenosarchaea group</taxon>
        <taxon>Halobacteria</taxon>
        <taxon>Halobacteriales</taxon>
        <taxon>Natrialbaceae</taxon>
        <taxon>Haloterrigena</taxon>
    </lineage>
</organism>
<proteinExistence type="predicted"/>
<feature type="compositionally biased region" description="Basic and acidic residues" evidence="1">
    <location>
        <begin position="90"/>
        <end position="104"/>
    </location>
</feature>
<feature type="region of interest" description="Disordered" evidence="1">
    <location>
        <begin position="81"/>
        <end position="104"/>
    </location>
</feature>
<dbReference type="OrthoDB" id="375408at2157"/>
<keyword evidence="2" id="KW-0812">Transmembrane</keyword>
<dbReference type="STRING" id="543526.Htur_1160"/>
<evidence type="ECO:0000256" key="2">
    <source>
        <dbReference type="SAM" id="Phobius"/>
    </source>
</evidence>